<reference evidence="1 2" key="1">
    <citation type="submission" date="2017-07" db="EMBL/GenBank/DDBJ databases">
        <authorList>
            <person name="Talla V."/>
            <person name="Backstrom N."/>
        </authorList>
    </citation>
    <scope>NUCLEOTIDE SEQUENCE [LARGE SCALE GENOMIC DNA]</scope>
</reference>
<dbReference type="Proteomes" id="UP000324832">
    <property type="component" value="Unassembled WGS sequence"/>
</dbReference>
<sequence>MRNSISAHERLLVTLRFLATGPYKGLILSAIISPQALGKIIPVTCKALYKVLRRDHLKTFNGKISNGGVLQNTIFFEKLENSYLHIPSSELLTGSNLNLP</sequence>
<gene>
    <name evidence="1" type="ORF">LSINAPIS_LOCUS4173</name>
</gene>
<name>A0A5E4PZZ4_9NEOP</name>
<protein>
    <submittedName>
        <fullName evidence="1">Uncharacterized protein</fullName>
    </submittedName>
</protein>
<keyword evidence="2" id="KW-1185">Reference proteome</keyword>
<dbReference type="AlphaFoldDB" id="A0A5E4PZZ4"/>
<evidence type="ECO:0000313" key="2">
    <source>
        <dbReference type="Proteomes" id="UP000324832"/>
    </source>
</evidence>
<accession>A0A5E4PZZ4</accession>
<evidence type="ECO:0000313" key="1">
    <source>
        <dbReference type="EMBL" id="VVC91520.1"/>
    </source>
</evidence>
<dbReference type="EMBL" id="FZQP02001081">
    <property type="protein sequence ID" value="VVC91520.1"/>
    <property type="molecule type" value="Genomic_DNA"/>
</dbReference>
<proteinExistence type="predicted"/>
<organism evidence="1 2">
    <name type="scientific">Leptidea sinapis</name>
    <dbReference type="NCBI Taxonomy" id="189913"/>
    <lineage>
        <taxon>Eukaryota</taxon>
        <taxon>Metazoa</taxon>
        <taxon>Ecdysozoa</taxon>
        <taxon>Arthropoda</taxon>
        <taxon>Hexapoda</taxon>
        <taxon>Insecta</taxon>
        <taxon>Pterygota</taxon>
        <taxon>Neoptera</taxon>
        <taxon>Endopterygota</taxon>
        <taxon>Lepidoptera</taxon>
        <taxon>Glossata</taxon>
        <taxon>Ditrysia</taxon>
        <taxon>Papilionoidea</taxon>
        <taxon>Pieridae</taxon>
        <taxon>Dismorphiinae</taxon>
        <taxon>Leptidea</taxon>
    </lineage>
</organism>